<comment type="caution">
    <text evidence="1">The sequence shown here is derived from an EMBL/GenBank/DDBJ whole genome shotgun (WGS) entry which is preliminary data.</text>
</comment>
<sequence length="52" mass="6094">MVLELRQSNKYLRRILGSNLVGKGEIPRKAIIESPNMVFKEWVKIDFVTTQF</sequence>
<name>A0A6A4ND37_LUPAL</name>
<proteinExistence type="predicted"/>
<accession>A0A6A4ND37</accession>
<organism evidence="1 2">
    <name type="scientific">Lupinus albus</name>
    <name type="common">White lupine</name>
    <name type="synonym">Lupinus termis</name>
    <dbReference type="NCBI Taxonomy" id="3870"/>
    <lineage>
        <taxon>Eukaryota</taxon>
        <taxon>Viridiplantae</taxon>
        <taxon>Streptophyta</taxon>
        <taxon>Embryophyta</taxon>
        <taxon>Tracheophyta</taxon>
        <taxon>Spermatophyta</taxon>
        <taxon>Magnoliopsida</taxon>
        <taxon>eudicotyledons</taxon>
        <taxon>Gunneridae</taxon>
        <taxon>Pentapetalae</taxon>
        <taxon>rosids</taxon>
        <taxon>fabids</taxon>
        <taxon>Fabales</taxon>
        <taxon>Fabaceae</taxon>
        <taxon>Papilionoideae</taxon>
        <taxon>50 kb inversion clade</taxon>
        <taxon>genistoids sensu lato</taxon>
        <taxon>core genistoids</taxon>
        <taxon>Genisteae</taxon>
        <taxon>Lupinus</taxon>
    </lineage>
</organism>
<evidence type="ECO:0000313" key="1">
    <source>
        <dbReference type="EMBL" id="KAE9587762.1"/>
    </source>
</evidence>
<gene>
    <name evidence="1" type="ORF">Lalb_Chr23g0277391</name>
</gene>
<protein>
    <submittedName>
        <fullName evidence="1">Uncharacterized protein</fullName>
    </submittedName>
</protein>
<dbReference type="EMBL" id="WOCE01000023">
    <property type="protein sequence ID" value="KAE9587762.1"/>
    <property type="molecule type" value="Genomic_DNA"/>
</dbReference>
<dbReference type="OrthoDB" id="687396at2759"/>
<keyword evidence="2" id="KW-1185">Reference proteome</keyword>
<evidence type="ECO:0000313" key="2">
    <source>
        <dbReference type="Proteomes" id="UP000447434"/>
    </source>
</evidence>
<dbReference type="Proteomes" id="UP000447434">
    <property type="component" value="Chromosome 23"/>
</dbReference>
<reference evidence="2" key="1">
    <citation type="journal article" date="2020" name="Nat. Commun.">
        <title>Genome sequence of the cluster root forming white lupin.</title>
        <authorList>
            <person name="Hufnagel B."/>
            <person name="Marques A."/>
            <person name="Soriano A."/>
            <person name="Marques L."/>
            <person name="Divol F."/>
            <person name="Doumas P."/>
            <person name="Sallet E."/>
            <person name="Mancinotti D."/>
            <person name="Carrere S."/>
            <person name="Marande W."/>
            <person name="Arribat S."/>
            <person name="Keller J."/>
            <person name="Huneau C."/>
            <person name="Blein T."/>
            <person name="Aime D."/>
            <person name="Laguerre M."/>
            <person name="Taylor J."/>
            <person name="Schubert V."/>
            <person name="Nelson M."/>
            <person name="Geu-Flores F."/>
            <person name="Crespi M."/>
            <person name="Gallardo-Guerrero K."/>
            <person name="Delaux P.-M."/>
            <person name="Salse J."/>
            <person name="Berges H."/>
            <person name="Guyot R."/>
            <person name="Gouzy J."/>
            <person name="Peret B."/>
        </authorList>
    </citation>
    <scope>NUCLEOTIDE SEQUENCE [LARGE SCALE GENOMIC DNA]</scope>
    <source>
        <strain evidence="2">cv. Amiga</strain>
    </source>
</reference>
<dbReference type="AlphaFoldDB" id="A0A6A4ND37"/>